<name>A0A7C3WTD1_9BACT</name>
<dbReference type="InterPro" id="IPR031823">
    <property type="entry name" value="TatT"/>
</dbReference>
<dbReference type="PROSITE" id="PS51257">
    <property type="entry name" value="PROKAR_LIPOPROTEIN"/>
    <property type="match status" value="1"/>
</dbReference>
<gene>
    <name evidence="1" type="ORF">ENV62_06235</name>
</gene>
<accession>A0A7C3WTD1</accession>
<comment type="caution">
    <text evidence="1">The sequence shown here is derived from an EMBL/GenBank/DDBJ whole genome shotgun (WGS) entry which is preliminary data.</text>
</comment>
<dbReference type="Gene3D" id="1.25.40.10">
    <property type="entry name" value="Tetratricopeptide repeat domain"/>
    <property type="match status" value="1"/>
</dbReference>
<organism evidence="1">
    <name type="scientific">Desulfobacca acetoxidans</name>
    <dbReference type="NCBI Taxonomy" id="60893"/>
    <lineage>
        <taxon>Bacteria</taxon>
        <taxon>Pseudomonadati</taxon>
        <taxon>Thermodesulfobacteriota</taxon>
        <taxon>Desulfobaccia</taxon>
        <taxon>Desulfobaccales</taxon>
        <taxon>Desulfobaccaceae</taxon>
        <taxon>Desulfobacca</taxon>
    </lineage>
</organism>
<dbReference type="Pfam" id="PF16811">
    <property type="entry name" value="TAtT"/>
    <property type="match status" value="1"/>
</dbReference>
<dbReference type="EMBL" id="DTHB01000043">
    <property type="protein sequence ID" value="HGB14817.1"/>
    <property type="molecule type" value="Genomic_DNA"/>
</dbReference>
<sequence>MKKASKWEVLERTPFSCQSPWILLIICLFLGCAGLPKEPAQKQEVPSAGAASFYVEKELKNLETYQRDLQQCKGERVETLARLAQVCFHLGELVPPDQKLYYYEQGRCYAEMLARECPSRVEGHYWLALNLCGVAEVGGAGRALRLLPQIVEIMEKAASIDPAIDQAGPHRVLGRIFSEAPAWPISVGDMHKSLHHLTLAVQIAPENSTNHLFLADTLMRLGKEKQAQKELDKVLKSSQHAVWPLGVTHDQVEARRLQARLNGSH</sequence>
<reference evidence="1" key="1">
    <citation type="journal article" date="2020" name="mSystems">
        <title>Genome- and Community-Level Interaction Insights into Carbon Utilization and Element Cycling Functions of Hydrothermarchaeota in Hydrothermal Sediment.</title>
        <authorList>
            <person name="Zhou Z."/>
            <person name="Liu Y."/>
            <person name="Xu W."/>
            <person name="Pan J."/>
            <person name="Luo Z.H."/>
            <person name="Li M."/>
        </authorList>
    </citation>
    <scope>NUCLEOTIDE SEQUENCE [LARGE SCALE GENOMIC DNA]</scope>
    <source>
        <strain evidence="1">SpSt-776</strain>
    </source>
</reference>
<evidence type="ECO:0000313" key="1">
    <source>
        <dbReference type="EMBL" id="HGB14817.1"/>
    </source>
</evidence>
<evidence type="ECO:0008006" key="2">
    <source>
        <dbReference type="Google" id="ProtNLM"/>
    </source>
</evidence>
<protein>
    <recommendedName>
        <fullName evidence="2">Tetratricopeptide repeat protein</fullName>
    </recommendedName>
</protein>
<dbReference type="SUPFAM" id="SSF48452">
    <property type="entry name" value="TPR-like"/>
    <property type="match status" value="1"/>
</dbReference>
<dbReference type="AlphaFoldDB" id="A0A7C3WTD1"/>
<proteinExistence type="predicted"/>
<dbReference type="InterPro" id="IPR011990">
    <property type="entry name" value="TPR-like_helical_dom_sf"/>
</dbReference>